<dbReference type="GeneID" id="64977336"/>
<feature type="region of interest" description="Disordered" evidence="1">
    <location>
        <begin position="219"/>
        <end position="244"/>
    </location>
</feature>
<gene>
    <name evidence="3" type="ORF">APUU_60379S</name>
</gene>
<keyword evidence="4" id="KW-1185">Reference proteome</keyword>
<organism evidence="3 4">
    <name type="scientific">Aspergillus puulaauensis</name>
    <dbReference type="NCBI Taxonomy" id="1220207"/>
    <lineage>
        <taxon>Eukaryota</taxon>
        <taxon>Fungi</taxon>
        <taxon>Dikarya</taxon>
        <taxon>Ascomycota</taxon>
        <taxon>Pezizomycotina</taxon>
        <taxon>Eurotiomycetes</taxon>
        <taxon>Eurotiomycetidae</taxon>
        <taxon>Eurotiales</taxon>
        <taxon>Aspergillaceae</taxon>
        <taxon>Aspergillus</taxon>
    </lineage>
</organism>
<dbReference type="AlphaFoldDB" id="A0A7R7XT93"/>
<feature type="transmembrane region" description="Helical" evidence="2">
    <location>
        <begin position="95"/>
        <end position="116"/>
    </location>
</feature>
<dbReference type="OrthoDB" id="10050400at2759"/>
<dbReference type="EMBL" id="AP024448">
    <property type="protein sequence ID" value="BCS27331.1"/>
    <property type="molecule type" value="Genomic_DNA"/>
</dbReference>
<dbReference type="GO" id="GO:0051787">
    <property type="term" value="F:misfolded protein binding"/>
    <property type="evidence" value="ECO:0007669"/>
    <property type="project" value="TreeGrafter"/>
</dbReference>
<dbReference type="PANTHER" id="PTHR28142:SF1">
    <property type="entry name" value="MITOCHONDRIAL INNER MEMBRANE I-AAA PROTEASE SUPERCOMPLEX SUBUNIT MGR3-RELATED"/>
    <property type="match status" value="1"/>
</dbReference>
<dbReference type="SUPFAM" id="SSF48452">
    <property type="entry name" value="TPR-like"/>
    <property type="match status" value="1"/>
</dbReference>
<evidence type="ECO:0000313" key="4">
    <source>
        <dbReference type="Proteomes" id="UP000654913"/>
    </source>
</evidence>
<feature type="compositionally biased region" description="Basic and acidic residues" evidence="1">
    <location>
        <begin position="219"/>
        <end position="237"/>
    </location>
</feature>
<reference evidence="3" key="2">
    <citation type="submission" date="2021-02" db="EMBL/GenBank/DDBJ databases">
        <title>Aspergillus puulaauensis MK2 genome sequence.</title>
        <authorList>
            <person name="Futagami T."/>
            <person name="Mori K."/>
            <person name="Kadooka C."/>
            <person name="Tanaka T."/>
        </authorList>
    </citation>
    <scope>NUCLEOTIDE SEQUENCE</scope>
    <source>
        <strain evidence="3">MK2</strain>
    </source>
</reference>
<dbReference type="PANTHER" id="PTHR28142">
    <property type="entry name" value="MITOCHONDRIAL INNER MEMBRANE I-AAA PROTEASE SUPERCOMPLEX SUBUNIT MGR3-RELATED"/>
    <property type="match status" value="1"/>
</dbReference>
<evidence type="ECO:0008006" key="5">
    <source>
        <dbReference type="Google" id="ProtNLM"/>
    </source>
</evidence>
<evidence type="ECO:0000256" key="2">
    <source>
        <dbReference type="SAM" id="Phobius"/>
    </source>
</evidence>
<proteinExistence type="predicted"/>
<dbReference type="KEGG" id="apuu:APUU_60379S"/>
<dbReference type="Gene3D" id="1.25.40.10">
    <property type="entry name" value="Tetratricopeptide repeat domain"/>
    <property type="match status" value="1"/>
</dbReference>
<dbReference type="RefSeq" id="XP_041559525.1">
    <property type="nucleotide sequence ID" value="XM_041693612.1"/>
</dbReference>
<keyword evidence="2" id="KW-0472">Membrane</keyword>
<accession>A0A7R7XT93</accession>
<keyword evidence="2" id="KW-0812">Transmembrane</keyword>
<reference evidence="3" key="1">
    <citation type="submission" date="2021-01" db="EMBL/GenBank/DDBJ databases">
        <authorList>
            <consortium name="Aspergillus puulaauensis MK2 genome sequencing consortium"/>
            <person name="Kazuki M."/>
            <person name="Futagami T."/>
        </authorList>
    </citation>
    <scope>NUCLEOTIDE SEQUENCE</scope>
    <source>
        <strain evidence="3">MK2</strain>
    </source>
</reference>
<evidence type="ECO:0000313" key="3">
    <source>
        <dbReference type="EMBL" id="BCS27331.1"/>
    </source>
</evidence>
<dbReference type="Proteomes" id="UP000654913">
    <property type="component" value="Chromosome 6"/>
</dbReference>
<dbReference type="GO" id="GO:0031942">
    <property type="term" value="C:i-AAA complex"/>
    <property type="evidence" value="ECO:0007669"/>
    <property type="project" value="TreeGrafter"/>
</dbReference>
<name>A0A7R7XT93_9EURO</name>
<sequence length="518" mass="57816">MLSAAAARRTGSAFIRTPTTSLSSRTITFSTRPRPLQHLPKSNASIPYNQFRSSPSTLARHVLSPSHQTRSLSYFQRTRLGLRQASKGIWRKNPVLLPFAIVSVIGATLFFAYIAYIEVMHNAPQYHKFPPTVANELRKAVYYTDVVLDPQQALKYYKSALKAALEVGMHPYSDEVVGIKLQVAKMLEQAGMAKPAIDLLERTKAELLAWADAGRKAAAEKKENEEKHKKSAEESAKAKLNKSKAENSVQTKLEINNQQIIETYEEIKRREEYDEQQRDKAMKKAVGICIKIADLYDSDFIQDPKKAEAAQESAVELSLKELAYRQGSGLPVNGSAGGDDEKIAWLTRTDVVIALVELAQTYFTSDNKADLSIPLFLRALEILRQEEGPNPTCRQVMLIGDVAAAMGGRAQLPFRVEDPEAARAQTIDNARQWAAKALEINKRIPEDEKDEGCYVSCVHVKYSLGEFAEQQGKLKEAKNWYRQALDGAKDYAQRAADDPESGDLVALLETSLERVSRK</sequence>
<evidence type="ECO:0000256" key="1">
    <source>
        <dbReference type="SAM" id="MobiDB-lite"/>
    </source>
</evidence>
<keyword evidence="2" id="KW-1133">Transmembrane helix</keyword>
<dbReference type="InterPro" id="IPR040201">
    <property type="entry name" value="Mrg3-like"/>
</dbReference>
<dbReference type="GO" id="GO:0006515">
    <property type="term" value="P:protein quality control for misfolded or incompletely synthesized proteins"/>
    <property type="evidence" value="ECO:0007669"/>
    <property type="project" value="TreeGrafter"/>
</dbReference>
<protein>
    <recommendedName>
        <fullName evidence="5">TPR domain protein</fullName>
    </recommendedName>
</protein>
<dbReference type="InterPro" id="IPR011990">
    <property type="entry name" value="TPR-like_helical_dom_sf"/>
</dbReference>